<accession>A0A0A9D3F9</accession>
<organism evidence="1">
    <name type="scientific">Arundo donax</name>
    <name type="common">Giant reed</name>
    <name type="synonym">Donax arundinaceus</name>
    <dbReference type="NCBI Taxonomy" id="35708"/>
    <lineage>
        <taxon>Eukaryota</taxon>
        <taxon>Viridiplantae</taxon>
        <taxon>Streptophyta</taxon>
        <taxon>Embryophyta</taxon>
        <taxon>Tracheophyta</taxon>
        <taxon>Spermatophyta</taxon>
        <taxon>Magnoliopsida</taxon>
        <taxon>Liliopsida</taxon>
        <taxon>Poales</taxon>
        <taxon>Poaceae</taxon>
        <taxon>PACMAD clade</taxon>
        <taxon>Arundinoideae</taxon>
        <taxon>Arundineae</taxon>
        <taxon>Arundo</taxon>
    </lineage>
</organism>
<evidence type="ECO:0000313" key="1">
    <source>
        <dbReference type="EMBL" id="JAD78292.1"/>
    </source>
</evidence>
<dbReference type="AlphaFoldDB" id="A0A0A9D3F9"/>
<proteinExistence type="predicted"/>
<sequence>MPNLTSCMAYFLNTKKFSTNGIYEIKFIQTSIDTAKASLIDVSYFLFLATLLKFLYQEWYKETN</sequence>
<dbReference type="EMBL" id="GBRH01219603">
    <property type="protein sequence ID" value="JAD78292.1"/>
    <property type="molecule type" value="Transcribed_RNA"/>
</dbReference>
<name>A0A0A9D3F9_ARUDO</name>
<protein>
    <submittedName>
        <fullName evidence="1">Uncharacterized protein</fullName>
    </submittedName>
</protein>
<reference evidence="1" key="1">
    <citation type="submission" date="2014-09" db="EMBL/GenBank/DDBJ databases">
        <authorList>
            <person name="Magalhaes I.L.F."/>
            <person name="Oliveira U."/>
            <person name="Santos F.R."/>
            <person name="Vidigal T.H.D.A."/>
            <person name="Brescovit A.D."/>
            <person name="Santos A.J."/>
        </authorList>
    </citation>
    <scope>NUCLEOTIDE SEQUENCE</scope>
    <source>
        <tissue evidence="1">Shoot tissue taken approximately 20 cm above the soil surface</tissue>
    </source>
</reference>
<reference evidence="1" key="2">
    <citation type="journal article" date="2015" name="Data Brief">
        <title>Shoot transcriptome of the giant reed, Arundo donax.</title>
        <authorList>
            <person name="Barrero R.A."/>
            <person name="Guerrero F.D."/>
            <person name="Moolhuijzen P."/>
            <person name="Goolsby J.A."/>
            <person name="Tidwell J."/>
            <person name="Bellgard S.E."/>
            <person name="Bellgard M.I."/>
        </authorList>
    </citation>
    <scope>NUCLEOTIDE SEQUENCE</scope>
    <source>
        <tissue evidence="1">Shoot tissue taken approximately 20 cm above the soil surface</tissue>
    </source>
</reference>